<dbReference type="OrthoDB" id="1284989at2759"/>
<feature type="transmembrane region" description="Helical" evidence="1">
    <location>
        <begin position="129"/>
        <end position="155"/>
    </location>
</feature>
<keyword evidence="1" id="KW-1133">Transmembrane helix</keyword>
<dbReference type="Proteomes" id="UP000652761">
    <property type="component" value="Unassembled WGS sequence"/>
</dbReference>
<keyword evidence="1" id="KW-0472">Membrane</keyword>
<comment type="caution">
    <text evidence="2">The sequence shown here is derived from an EMBL/GenBank/DDBJ whole genome shotgun (WGS) entry which is preliminary data.</text>
</comment>
<dbReference type="PANTHER" id="PTHR34124">
    <property type="entry name" value="F16B3.27 PROTEIN-RELATED"/>
    <property type="match status" value="1"/>
</dbReference>
<keyword evidence="3" id="KW-1185">Reference proteome</keyword>
<gene>
    <name evidence="2" type="ORF">Taro_028015</name>
</gene>
<reference evidence="2" key="1">
    <citation type="submission" date="2017-07" db="EMBL/GenBank/DDBJ databases">
        <title>Taro Niue Genome Assembly and Annotation.</title>
        <authorList>
            <person name="Atibalentja N."/>
            <person name="Keating K."/>
            <person name="Fields C.J."/>
        </authorList>
    </citation>
    <scope>NUCLEOTIDE SEQUENCE</scope>
    <source>
        <strain evidence="2">Niue_2</strain>
        <tissue evidence="2">Leaf</tissue>
    </source>
</reference>
<feature type="transmembrane region" description="Helical" evidence="1">
    <location>
        <begin position="24"/>
        <end position="49"/>
    </location>
</feature>
<keyword evidence="1" id="KW-0812">Transmembrane</keyword>
<feature type="transmembrane region" description="Helical" evidence="1">
    <location>
        <begin position="88"/>
        <end position="109"/>
    </location>
</feature>
<evidence type="ECO:0000256" key="1">
    <source>
        <dbReference type="SAM" id="Phobius"/>
    </source>
</evidence>
<evidence type="ECO:0000313" key="2">
    <source>
        <dbReference type="EMBL" id="MQL95350.1"/>
    </source>
</evidence>
<feature type="transmembrane region" description="Helical" evidence="1">
    <location>
        <begin position="55"/>
        <end position="76"/>
    </location>
</feature>
<accession>A0A843VP67</accession>
<dbReference type="AlphaFoldDB" id="A0A843VP67"/>
<organism evidence="2 3">
    <name type="scientific">Colocasia esculenta</name>
    <name type="common">Wild taro</name>
    <name type="synonym">Arum esculentum</name>
    <dbReference type="NCBI Taxonomy" id="4460"/>
    <lineage>
        <taxon>Eukaryota</taxon>
        <taxon>Viridiplantae</taxon>
        <taxon>Streptophyta</taxon>
        <taxon>Embryophyta</taxon>
        <taxon>Tracheophyta</taxon>
        <taxon>Spermatophyta</taxon>
        <taxon>Magnoliopsida</taxon>
        <taxon>Liliopsida</taxon>
        <taxon>Araceae</taxon>
        <taxon>Aroideae</taxon>
        <taxon>Colocasieae</taxon>
        <taxon>Colocasia</taxon>
    </lineage>
</organism>
<protein>
    <submittedName>
        <fullName evidence="2">Uncharacterized protein</fullName>
    </submittedName>
</protein>
<evidence type="ECO:0000313" key="3">
    <source>
        <dbReference type="Proteomes" id="UP000652761"/>
    </source>
</evidence>
<dbReference type="PANTHER" id="PTHR34124:SF2">
    <property type="entry name" value="F16B3.27 PROTEIN-RELATED"/>
    <property type="match status" value="1"/>
</dbReference>
<sequence length="190" mass="20074">MGLAITVPPSAADAPQSSHVTRKALLFCNYVLLGAASSCIFLTLSLRLFPSPCGLSLILLQTLTIAGAMSGCAAAASGPRGLGRWHSVHMVLAVVAGILQGSVAVLAYTRTSDFLLELRSYVREEHGAAILRMAGGLCAAVFCVEWVALGLAFVLRYYAGGEGGEPPTRGSAKVQQQHEDMSNWPWPFQV</sequence>
<proteinExistence type="predicted"/>
<dbReference type="EMBL" id="NMUH01001783">
    <property type="protein sequence ID" value="MQL95350.1"/>
    <property type="molecule type" value="Genomic_DNA"/>
</dbReference>
<name>A0A843VP67_COLES</name>